<dbReference type="GO" id="GO:0016758">
    <property type="term" value="F:hexosyltransferase activity"/>
    <property type="evidence" value="ECO:0007669"/>
    <property type="project" value="UniProtKB-ARBA"/>
</dbReference>
<protein>
    <submittedName>
        <fullName evidence="2">Alpha-L-Rha alpha-1,3-L-rhamnosyltransferase (EC)</fullName>
        <ecNumber evidence="2">2.4.1.-</ecNumber>
    </submittedName>
</protein>
<dbReference type="Pfam" id="PF00535">
    <property type="entry name" value="Glycos_transf_2"/>
    <property type="match status" value="1"/>
</dbReference>
<evidence type="ECO:0000313" key="2">
    <source>
        <dbReference type="EMBL" id="CAA6827805.1"/>
    </source>
</evidence>
<dbReference type="EC" id="2.4.1.-" evidence="2"/>
<accession>A0A6S6TZE6</accession>
<dbReference type="PANTHER" id="PTHR22916">
    <property type="entry name" value="GLYCOSYLTRANSFERASE"/>
    <property type="match status" value="1"/>
</dbReference>
<dbReference type="SUPFAM" id="SSF53448">
    <property type="entry name" value="Nucleotide-diphospho-sugar transferases"/>
    <property type="match status" value="1"/>
</dbReference>
<gene>
    <name evidence="2" type="ORF">HELGO_WM27309</name>
</gene>
<feature type="domain" description="Glycosyltransferase 2-like" evidence="1">
    <location>
        <begin position="7"/>
        <end position="116"/>
    </location>
</feature>
<organism evidence="2">
    <name type="scientific">uncultured Sulfurovum sp</name>
    <dbReference type="NCBI Taxonomy" id="269237"/>
    <lineage>
        <taxon>Bacteria</taxon>
        <taxon>Pseudomonadati</taxon>
        <taxon>Campylobacterota</taxon>
        <taxon>Epsilonproteobacteria</taxon>
        <taxon>Campylobacterales</taxon>
        <taxon>Sulfurovaceae</taxon>
        <taxon>Sulfurovum</taxon>
        <taxon>environmental samples</taxon>
    </lineage>
</organism>
<reference evidence="2" key="1">
    <citation type="submission" date="2020-01" db="EMBL/GenBank/DDBJ databases">
        <authorList>
            <person name="Meier V. D."/>
            <person name="Meier V D."/>
        </authorList>
    </citation>
    <scope>NUCLEOTIDE SEQUENCE</scope>
    <source>
        <strain evidence="2">HLG_WM_MAG_01</strain>
    </source>
</reference>
<dbReference type="AlphaFoldDB" id="A0A6S6TZE6"/>
<dbReference type="Gene3D" id="3.90.550.10">
    <property type="entry name" value="Spore Coat Polysaccharide Biosynthesis Protein SpsA, Chain A"/>
    <property type="match status" value="1"/>
</dbReference>
<dbReference type="InterPro" id="IPR001173">
    <property type="entry name" value="Glyco_trans_2-like"/>
</dbReference>
<dbReference type="EMBL" id="CACVAS010000165">
    <property type="protein sequence ID" value="CAA6827805.1"/>
    <property type="molecule type" value="Genomic_DNA"/>
</dbReference>
<proteinExistence type="predicted"/>
<evidence type="ECO:0000259" key="1">
    <source>
        <dbReference type="Pfam" id="PF00535"/>
    </source>
</evidence>
<keyword evidence="2" id="KW-0328">Glycosyltransferase</keyword>
<dbReference type="PANTHER" id="PTHR22916:SF3">
    <property type="entry name" value="UDP-GLCNAC:BETAGAL BETA-1,3-N-ACETYLGLUCOSAMINYLTRANSFERASE-LIKE PROTEIN 1"/>
    <property type="match status" value="1"/>
</dbReference>
<dbReference type="InterPro" id="IPR029044">
    <property type="entry name" value="Nucleotide-diphossugar_trans"/>
</dbReference>
<sequence>MNSPKITILIATYNGELYIREQLNSILNQSFTDFKITIRDDNSDDTTWITLKEFKHKYTDKIELFQNKNQLGVVKNFEKLISGSTTEYIALSDQDDIWHKDKLLKSFNALERENHKTPLLFHSDLKVINNDKRELYNSFFKMRFYTFPKKRSIDIMLGRSGVMGNTIVFNYALKEKILPFPKDLVVHDYWIALVNEFFGKRITSTERLVDYRIHESNVSNSIKNINKKKKFQNMIKLDFTLPYHKISRELVLDEFLLRFNIKKEEKDLINYFKNYLLFNQKNRFYFISLVFRYEFFRDSFIYKVRLIIAIIFKK</sequence>
<keyword evidence="2" id="KW-0808">Transferase</keyword>
<name>A0A6S6TZE6_9BACT</name>